<sequence length="342" mass="37573">MKLFEPYNIKNVTLKNRIVMPPMCMYQAAADGFPTLFHIAHYGGRAVGGAGLIIVESTGVTPEGRITDQDLGIWDDNHIPALKQIVDVCHREGAKIAVQINHAGRKSTSLAGGPFGPSAIPFSDKDRTPYELTKNQISTIVTAFQKAAERANAAGFDALEVHAAHGYLLHSFLSPLTNRRTDEYGGSLKNRAQFLREVLEAIRKVWPATKPLWLRVSAHDYAEGGIDGGMMVQIINEIAALADLVHVSTGGLLPAGVRDYPGYQVGLSEQIRRECKKPTIAVGLITNTEMAEEILQNGRADLVAFGRELLRNPYFAVQAAEKYDVPGYVPEPYKRAYPHRKE</sequence>
<evidence type="ECO:0000256" key="3">
    <source>
        <dbReference type="ARBA" id="ARBA00022643"/>
    </source>
</evidence>
<feature type="domain" description="NADH:flavin oxidoreductase/NADH oxidase N-terminal" evidence="6">
    <location>
        <begin position="2"/>
        <end position="322"/>
    </location>
</feature>
<dbReference type="Pfam" id="PF00724">
    <property type="entry name" value="Oxidored_FMN"/>
    <property type="match status" value="1"/>
</dbReference>
<dbReference type="NCBIfam" id="NF010047">
    <property type="entry name" value="PRK13523.1"/>
    <property type="match status" value="1"/>
</dbReference>
<evidence type="ECO:0000256" key="1">
    <source>
        <dbReference type="ARBA" id="ARBA00001917"/>
    </source>
</evidence>
<evidence type="ECO:0000256" key="4">
    <source>
        <dbReference type="ARBA" id="ARBA00022857"/>
    </source>
</evidence>
<dbReference type="KEGG" id="mana:MAMMFC1_01498"/>
<evidence type="ECO:0000259" key="6">
    <source>
        <dbReference type="Pfam" id="PF00724"/>
    </source>
</evidence>
<evidence type="ECO:0000313" key="8">
    <source>
        <dbReference type="Proteomes" id="UP000276437"/>
    </source>
</evidence>
<keyword evidence="3" id="KW-0288">FMN</keyword>
<keyword evidence="2" id="KW-0285">Flavoprotein</keyword>
<comment type="cofactor">
    <cofactor evidence="1">
        <name>FMN</name>
        <dbReference type="ChEBI" id="CHEBI:58210"/>
    </cofactor>
</comment>
<reference evidence="7 8" key="1">
    <citation type="journal article" date="2018" name="Int. J. Syst. Evol. Microbiol.">
        <title>Methylomusa anaerophila gen. nov., sp. nov., an anaerobic methanol-utilizing bacterium isolated from a microbial fuel cell.</title>
        <authorList>
            <person name="Amano N."/>
            <person name="Yamamuro A."/>
            <person name="Miyahara M."/>
            <person name="Kouzuma A."/>
            <person name="Abe T."/>
            <person name="Watanabe K."/>
        </authorList>
    </citation>
    <scope>NUCLEOTIDE SEQUENCE [LARGE SCALE GENOMIC DNA]</scope>
    <source>
        <strain evidence="7 8">MMFC1</strain>
    </source>
</reference>
<dbReference type="AlphaFoldDB" id="A0A348AID7"/>
<dbReference type="EMBL" id="AP018449">
    <property type="protein sequence ID" value="BBB90835.1"/>
    <property type="molecule type" value="Genomic_DNA"/>
</dbReference>
<proteinExistence type="predicted"/>
<dbReference type="InterPro" id="IPR013785">
    <property type="entry name" value="Aldolase_TIM"/>
</dbReference>
<dbReference type="GO" id="GO:0003959">
    <property type="term" value="F:NADPH dehydrogenase activity"/>
    <property type="evidence" value="ECO:0007669"/>
    <property type="project" value="UniProtKB-EC"/>
</dbReference>
<dbReference type="CDD" id="cd02932">
    <property type="entry name" value="OYE_YqiM_FMN"/>
    <property type="match status" value="1"/>
</dbReference>
<dbReference type="SUPFAM" id="SSF51395">
    <property type="entry name" value="FMN-linked oxidoreductases"/>
    <property type="match status" value="1"/>
</dbReference>
<protein>
    <submittedName>
        <fullName evidence="7">NADPH dehydrogenase</fullName>
        <ecNumber evidence="7">1.6.99.1</ecNumber>
    </submittedName>
</protein>
<keyword evidence="8" id="KW-1185">Reference proteome</keyword>
<dbReference type="Proteomes" id="UP000276437">
    <property type="component" value="Chromosome"/>
</dbReference>
<keyword evidence="4" id="KW-0521">NADP</keyword>
<dbReference type="GO" id="GO:0050661">
    <property type="term" value="F:NADP binding"/>
    <property type="evidence" value="ECO:0007669"/>
    <property type="project" value="InterPro"/>
</dbReference>
<dbReference type="OrthoDB" id="9772736at2"/>
<dbReference type="EC" id="1.6.99.1" evidence="7"/>
<evidence type="ECO:0000256" key="2">
    <source>
        <dbReference type="ARBA" id="ARBA00022630"/>
    </source>
</evidence>
<organism evidence="7 8">
    <name type="scientific">Methylomusa anaerophila</name>
    <dbReference type="NCBI Taxonomy" id="1930071"/>
    <lineage>
        <taxon>Bacteria</taxon>
        <taxon>Bacillati</taxon>
        <taxon>Bacillota</taxon>
        <taxon>Negativicutes</taxon>
        <taxon>Selenomonadales</taxon>
        <taxon>Sporomusaceae</taxon>
        <taxon>Methylomusa</taxon>
    </lineage>
</organism>
<accession>A0A348AID7</accession>
<dbReference type="InterPro" id="IPR001155">
    <property type="entry name" value="OxRdtase_FMN_N"/>
</dbReference>
<gene>
    <name evidence="7" type="primary">namA_1</name>
    <name evidence="7" type="ORF">MAMMFC1_01498</name>
</gene>
<dbReference type="PANTHER" id="PTHR43303:SF4">
    <property type="entry name" value="NADPH DEHYDROGENASE C23G7.10C-RELATED"/>
    <property type="match status" value="1"/>
</dbReference>
<evidence type="ECO:0000313" key="7">
    <source>
        <dbReference type="EMBL" id="BBB90835.1"/>
    </source>
</evidence>
<dbReference type="GO" id="GO:0010181">
    <property type="term" value="F:FMN binding"/>
    <property type="evidence" value="ECO:0007669"/>
    <property type="project" value="InterPro"/>
</dbReference>
<keyword evidence="5 7" id="KW-0560">Oxidoreductase</keyword>
<dbReference type="RefSeq" id="WP_126307791.1">
    <property type="nucleotide sequence ID" value="NZ_AP018449.1"/>
</dbReference>
<dbReference type="PANTHER" id="PTHR43303">
    <property type="entry name" value="NADPH DEHYDROGENASE C23G7.10C-RELATED"/>
    <property type="match status" value="1"/>
</dbReference>
<evidence type="ECO:0000256" key="5">
    <source>
        <dbReference type="ARBA" id="ARBA00023002"/>
    </source>
</evidence>
<dbReference type="InterPro" id="IPR044152">
    <property type="entry name" value="YqjM-like"/>
</dbReference>
<name>A0A348AID7_9FIRM</name>
<dbReference type="Gene3D" id="3.20.20.70">
    <property type="entry name" value="Aldolase class I"/>
    <property type="match status" value="1"/>
</dbReference>